<dbReference type="Pfam" id="PF01943">
    <property type="entry name" value="Polysacc_synt"/>
    <property type="match status" value="1"/>
</dbReference>
<feature type="transmembrane region" description="Helical" evidence="6">
    <location>
        <begin position="126"/>
        <end position="146"/>
    </location>
</feature>
<dbReference type="InterPro" id="IPR050833">
    <property type="entry name" value="Poly_Biosynth_Transport"/>
</dbReference>
<reference evidence="7" key="1">
    <citation type="submission" date="2020-10" db="EMBL/GenBank/DDBJ databases">
        <authorList>
            <person name="Gilroy R."/>
        </authorList>
    </citation>
    <scope>NUCLEOTIDE SEQUENCE</scope>
    <source>
        <strain evidence="7">ChiSjej1B19-3389</strain>
    </source>
</reference>
<proteinExistence type="predicted"/>
<evidence type="ECO:0000256" key="2">
    <source>
        <dbReference type="ARBA" id="ARBA00022475"/>
    </source>
</evidence>
<evidence type="ECO:0000256" key="6">
    <source>
        <dbReference type="SAM" id="Phobius"/>
    </source>
</evidence>
<feature type="transmembrane region" description="Helical" evidence="6">
    <location>
        <begin position="87"/>
        <end position="106"/>
    </location>
</feature>
<comment type="caution">
    <text evidence="7">The sequence shown here is derived from an EMBL/GenBank/DDBJ whole genome shotgun (WGS) entry which is preliminary data.</text>
</comment>
<accession>A0A9D1CU01</accession>
<evidence type="ECO:0000256" key="4">
    <source>
        <dbReference type="ARBA" id="ARBA00022989"/>
    </source>
</evidence>
<keyword evidence="2" id="KW-1003">Cell membrane</keyword>
<evidence type="ECO:0000256" key="5">
    <source>
        <dbReference type="ARBA" id="ARBA00023136"/>
    </source>
</evidence>
<feature type="transmembrane region" description="Helical" evidence="6">
    <location>
        <begin position="42"/>
        <end position="66"/>
    </location>
</feature>
<organism evidence="7 8">
    <name type="scientific">Candidatus Scatavimonas merdigallinarum</name>
    <dbReference type="NCBI Taxonomy" id="2840914"/>
    <lineage>
        <taxon>Bacteria</taxon>
        <taxon>Bacillati</taxon>
        <taxon>Bacillota</taxon>
        <taxon>Clostridia</taxon>
        <taxon>Eubacteriales</taxon>
        <taxon>Oscillospiraceae</taxon>
        <taxon>Oscillospiraceae incertae sedis</taxon>
        <taxon>Candidatus Scatavimonas</taxon>
    </lineage>
</organism>
<dbReference type="InterPro" id="IPR002797">
    <property type="entry name" value="Polysacc_synth"/>
</dbReference>
<keyword evidence="3 6" id="KW-0812">Transmembrane</keyword>
<feature type="transmembrane region" description="Helical" evidence="6">
    <location>
        <begin position="158"/>
        <end position="180"/>
    </location>
</feature>
<comment type="subcellular location">
    <subcellularLocation>
        <location evidence="1">Cell membrane</location>
        <topology evidence="1">Multi-pass membrane protein</topology>
    </subcellularLocation>
</comment>
<feature type="transmembrane region" description="Helical" evidence="6">
    <location>
        <begin position="349"/>
        <end position="366"/>
    </location>
</feature>
<sequence>MMKKRFLFNAAVLTGTSLVARTIGIAFRVYMSNMIGAQGIGLYQLICAVYFFATTFATSGITLIVTRLVTDSIARGEPGKAKYVTRQCLFISLFLSVAAAELLFIFSDAIGTHFLHDARTVLSLRVLAPGLPFMAVSACFRGYFFARRTAIKTASEQLLEQVIEIAVFACVVGVMAPMGLSYACCAVAIGTTAAEVLSCGYSYLLYRLDIRRLQGKRTRVAHFFRKALWIGIPVTLSSCLRSGLSTAENMLIPAGLKKNGASYEKSLSDYGLITGMAMPVILFPSVFLMSFSMLMIPEMSEAAAATRKNSIHYMTQRILRFALLFSIPVSVIFFFFADNLGALLYNDTQVSAYICMLAPLAPLLYLDSVVDGMLKGLNEQMRYLTYNIIDSVSRVVLIFILLPIWGIRGLIAVMFFSAVLNCLLSLLRLIKVTHIQFRLFDWVIKPFLACLLPCLALDTASDAGLIPTNGVWTVVLILLAAIFYLLIMTVTGAIKKEEIHWVKSLIKK</sequence>
<evidence type="ECO:0000313" key="8">
    <source>
        <dbReference type="Proteomes" id="UP000886787"/>
    </source>
</evidence>
<evidence type="ECO:0000256" key="3">
    <source>
        <dbReference type="ARBA" id="ARBA00022692"/>
    </source>
</evidence>
<keyword evidence="5 6" id="KW-0472">Membrane</keyword>
<dbReference type="PIRSF" id="PIRSF038958">
    <property type="entry name" value="PG_synth_SpoVB"/>
    <property type="match status" value="1"/>
</dbReference>
<reference evidence="7" key="2">
    <citation type="journal article" date="2021" name="PeerJ">
        <title>Extensive microbial diversity within the chicken gut microbiome revealed by metagenomics and culture.</title>
        <authorList>
            <person name="Gilroy R."/>
            <person name="Ravi A."/>
            <person name="Getino M."/>
            <person name="Pursley I."/>
            <person name="Horton D.L."/>
            <person name="Alikhan N.F."/>
            <person name="Baker D."/>
            <person name="Gharbi K."/>
            <person name="Hall N."/>
            <person name="Watson M."/>
            <person name="Adriaenssens E.M."/>
            <person name="Foster-Nyarko E."/>
            <person name="Jarju S."/>
            <person name="Secka A."/>
            <person name="Antonio M."/>
            <person name="Oren A."/>
            <person name="Chaudhuri R.R."/>
            <person name="La Ragione R."/>
            <person name="Hildebrand F."/>
            <person name="Pallen M.J."/>
        </authorList>
    </citation>
    <scope>NUCLEOTIDE SEQUENCE</scope>
    <source>
        <strain evidence="7">ChiSjej1B19-3389</strain>
    </source>
</reference>
<keyword evidence="4 6" id="KW-1133">Transmembrane helix</keyword>
<dbReference type="PANTHER" id="PTHR30250">
    <property type="entry name" value="PST FAMILY PREDICTED COLANIC ACID TRANSPORTER"/>
    <property type="match status" value="1"/>
</dbReference>
<protein>
    <submittedName>
        <fullName evidence="7">Oligosaccharide flippase family protein</fullName>
    </submittedName>
</protein>
<feature type="transmembrane region" description="Helical" evidence="6">
    <location>
        <begin position="472"/>
        <end position="494"/>
    </location>
</feature>
<feature type="transmembrane region" description="Helical" evidence="6">
    <location>
        <begin position="318"/>
        <end position="337"/>
    </location>
</feature>
<evidence type="ECO:0000313" key="7">
    <source>
        <dbReference type="EMBL" id="HIQ80422.1"/>
    </source>
</evidence>
<feature type="transmembrane region" description="Helical" evidence="6">
    <location>
        <begin position="186"/>
        <end position="206"/>
    </location>
</feature>
<gene>
    <name evidence="7" type="ORF">IAD32_03965</name>
</gene>
<dbReference type="InterPro" id="IPR024923">
    <property type="entry name" value="PG_synth_SpoVB"/>
</dbReference>
<dbReference type="AlphaFoldDB" id="A0A9D1CU01"/>
<evidence type="ECO:0000256" key="1">
    <source>
        <dbReference type="ARBA" id="ARBA00004651"/>
    </source>
</evidence>
<feature type="transmembrane region" description="Helical" evidence="6">
    <location>
        <begin position="272"/>
        <end position="297"/>
    </location>
</feature>
<dbReference type="PANTHER" id="PTHR30250:SF21">
    <property type="entry name" value="LIPID II FLIPPASE MURJ"/>
    <property type="match status" value="1"/>
</dbReference>
<feature type="transmembrane region" description="Helical" evidence="6">
    <location>
        <begin position="227"/>
        <end position="244"/>
    </location>
</feature>
<dbReference type="GO" id="GO:0005886">
    <property type="term" value="C:plasma membrane"/>
    <property type="evidence" value="ECO:0007669"/>
    <property type="project" value="UniProtKB-SubCell"/>
</dbReference>
<name>A0A9D1CU01_9FIRM</name>
<dbReference type="EMBL" id="DVFW01000021">
    <property type="protein sequence ID" value="HIQ80422.1"/>
    <property type="molecule type" value="Genomic_DNA"/>
</dbReference>
<dbReference type="Proteomes" id="UP000886787">
    <property type="component" value="Unassembled WGS sequence"/>
</dbReference>